<organism evidence="4 5">
    <name type="scientific">Phytoactinopolyspora halotolerans</name>
    <dbReference type="NCBI Taxonomy" id="1981512"/>
    <lineage>
        <taxon>Bacteria</taxon>
        <taxon>Bacillati</taxon>
        <taxon>Actinomycetota</taxon>
        <taxon>Actinomycetes</taxon>
        <taxon>Jiangellales</taxon>
        <taxon>Jiangellaceae</taxon>
        <taxon>Phytoactinopolyspora</taxon>
    </lineage>
</organism>
<dbReference type="PROSITE" id="PS51186">
    <property type="entry name" value="GNAT"/>
    <property type="match status" value="1"/>
</dbReference>
<evidence type="ECO:0000259" key="3">
    <source>
        <dbReference type="PROSITE" id="PS51186"/>
    </source>
</evidence>
<dbReference type="InterPro" id="IPR036390">
    <property type="entry name" value="WH_DNA-bd_sf"/>
</dbReference>
<dbReference type="InterPro" id="IPR016181">
    <property type="entry name" value="Acyl_CoA_acyltransferase"/>
</dbReference>
<dbReference type="AlphaFoldDB" id="A0A6L9S8C6"/>
<reference evidence="4 5" key="1">
    <citation type="submission" date="2020-02" db="EMBL/GenBank/DDBJ databases">
        <authorList>
            <person name="Li X.-J."/>
            <person name="Han X.-M."/>
        </authorList>
    </citation>
    <scope>NUCLEOTIDE SEQUENCE [LARGE SCALE GENOMIC DNA]</scope>
    <source>
        <strain evidence="4 5">CCTCC AB 2017055</strain>
    </source>
</reference>
<feature type="domain" description="N-acetyltransferase" evidence="3">
    <location>
        <begin position="161"/>
        <end position="314"/>
    </location>
</feature>
<gene>
    <name evidence="4" type="ORF">G1H10_14875</name>
</gene>
<dbReference type="Gene3D" id="1.10.10.10">
    <property type="entry name" value="Winged helix-like DNA-binding domain superfamily/Winged helix DNA-binding domain"/>
    <property type="match status" value="1"/>
</dbReference>
<name>A0A6L9S8C6_9ACTN</name>
<dbReference type="EMBL" id="JAAGOA010000009">
    <property type="protein sequence ID" value="NEE01456.1"/>
    <property type="molecule type" value="Genomic_DNA"/>
</dbReference>
<dbReference type="SUPFAM" id="SSF46785">
    <property type="entry name" value="Winged helix' DNA-binding domain"/>
    <property type="match status" value="1"/>
</dbReference>
<accession>A0A6L9S8C6</accession>
<dbReference type="GO" id="GO:0003700">
    <property type="term" value="F:DNA-binding transcription factor activity"/>
    <property type="evidence" value="ECO:0007669"/>
    <property type="project" value="InterPro"/>
</dbReference>
<keyword evidence="1" id="KW-0808">Transferase</keyword>
<keyword evidence="5" id="KW-1185">Reference proteome</keyword>
<evidence type="ECO:0000313" key="4">
    <source>
        <dbReference type="EMBL" id="NEE01456.1"/>
    </source>
</evidence>
<evidence type="ECO:0000259" key="2">
    <source>
        <dbReference type="PROSITE" id="PS50995"/>
    </source>
</evidence>
<protein>
    <submittedName>
        <fullName evidence="4">MarR family transcriptional regulator</fullName>
    </submittedName>
</protein>
<dbReference type="SUPFAM" id="SSF55729">
    <property type="entry name" value="Acyl-CoA N-acyltransferases (Nat)"/>
    <property type="match status" value="1"/>
</dbReference>
<comment type="caution">
    <text evidence="4">The sequence shown here is derived from an EMBL/GenBank/DDBJ whole genome shotgun (WGS) entry which is preliminary data.</text>
</comment>
<dbReference type="Gene3D" id="3.40.630.30">
    <property type="match status" value="1"/>
</dbReference>
<dbReference type="PANTHER" id="PTHR13947:SF37">
    <property type="entry name" value="LD18367P"/>
    <property type="match status" value="1"/>
</dbReference>
<dbReference type="GO" id="GO:0008080">
    <property type="term" value="F:N-acetyltransferase activity"/>
    <property type="evidence" value="ECO:0007669"/>
    <property type="project" value="InterPro"/>
</dbReference>
<dbReference type="RefSeq" id="WP_163739070.1">
    <property type="nucleotide sequence ID" value="NZ_JAAGOA010000009.1"/>
</dbReference>
<proteinExistence type="predicted"/>
<dbReference type="PRINTS" id="PR00598">
    <property type="entry name" value="HTHMARR"/>
</dbReference>
<dbReference type="PROSITE" id="PS50995">
    <property type="entry name" value="HTH_MARR_2"/>
    <property type="match status" value="1"/>
</dbReference>
<feature type="domain" description="HTH marR-type" evidence="2">
    <location>
        <begin position="9"/>
        <end position="144"/>
    </location>
</feature>
<dbReference type="SMART" id="SM00347">
    <property type="entry name" value="HTH_MARR"/>
    <property type="match status" value="1"/>
</dbReference>
<sequence>MATITATAADPRVAAVRRFNRFFTRQMGLLDQGLLQTRFSLTESRVIFELAQRERSEVSDVRAALGIDPAHLSRVLARFEKSGLIERARSREDARRQTVSLTQAGRDAFQTLNARSNLQAERMLARLDESEQERLVRAFATITDVLGENVSEDGGPAVRTHVIRPLRPGDLGWVVQRHGALYAEEYGWDQTFEAYVARIIAEYGERTDRGRESGWIAEVDGSPAGCVFCMRRDDQTAQLRLLLVEPAARGAGLGARLVEQCIDFARAAGYAKIVLWTNDVLTAARSLYLKAGFRCVEEAPHHSFGHDLVGQMWERDTRR</sequence>
<dbReference type="InterPro" id="IPR036388">
    <property type="entry name" value="WH-like_DNA-bd_sf"/>
</dbReference>
<dbReference type="InterPro" id="IPR000835">
    <property type="entry name" value="HTH_MarR-typ"/>
</dbReference>
<dbReference type="InterPro" id="IPR050769">
    <property type="entry name" value="NAT_camello-type"/>
</dbReference>
<evidence type="ECO:0000256" key="1">
    <source>
        <dbReference type="ARBA" id="ARBA00022679"/>
    </source>
</evidence>
<dbReference type="InterPro" id="IPR000182">
    <property type="entry name" value="GNAT_dom"/>
</dbReference>
<dbReference type="Pfam" id="PF12802">
    <property type="entry name" value="MarR_2"/>
    <property type="match status" value="1"/>
</dbReference>
<dbReference type="CDD" id="cd04301">
    <property type="entry name" value="NAT_SF"/>
    <property type="match status" value="1"/>
</dbReference>
<dbReference type="Proteomes" id="UP000475214">
    <property type="component" value="Unassembled WGS sequence"/>
</dbReference>
<dbReference type="Pfam" id="PF00583">
    <property type="entry name" value="Acetyltransf_1"/>
    <property type="match status" value="1"/>
</dbReference>
<dbReference type="PANTHER" id="PTHR13947">
    <property type="entry name" value="GNAT FAMILY N-ACETYLTRANSFERASE"/>
    <property type="match status" value="1"/>
</dbReference>
<evidence type="ECO:0000313" key="5">
    <source>
        <dbReference type="Proteomes" id="UP000475214"/>
    </source>
</evidence>